<sequence>MRRALLAITGLAASTTALVALKGSPGAGQPTAQDLPADQAPAVPGATTAPRASATPPRPKVTPSPSPRPSRSATARPSRTPDGATSTRTRTSAPRTTTAAPRTTTAAPRTTTAAPTNRKVTGPVISNEYGNVQVQITLSGSRITDCVALELPQGGQSDLRSDKVDAAYSGTSGQVVQRQSASLDTVSGATYTSNSYKQSLQAAIDQAR</sequence>
<protein>
    <submittedName>
        <fullName evidence="4">Uncharacterized protein, contains FMN-binding domain</fullName>
    </submittedName>
</protein>
<feature type="region of interest" description="Disordered" evidence="1">
    <location>
        <begin position="22"/>
        <end position="124"/>
    </location>
</feature>
<dbReference type="EMBL" id="FMCX01000010">
    <property type="protein sequence ID" value="SCF43957.1"/>
    <property type="molecule type" value="Genomic_DNA"/>
</dbReference>
<dbReference type="RefSeq" id="WP_091614246.1">
    <property type="nucleotide sequence ID" value="NZ_FMCX01000010.1"/>
</dbReference>
<dbReference type="AlphaFoldDB" id="A0A1C5AFE7"/>
<keyword evidence="5" id="KW-1185">Reference proteome</keyword>
<evidence type="ECO:0000313" key="5">
    <source>
        <dbReference type="Proteomes" id="UP000199504"/>
    </source>
</evidence>
<dbReference type="STRING" id="262898.GA0070564_1102"/>
<accession>A0A1C5AFE7</accession>
<evidence type="ECO:0000256" key="2">
    <source>
        <dbReference type="SAM" id="SignalP"/>
    </source>
</evidence>
<name>A0A1C5AFE7_9ACTN</name>
<dbReference type="SMART" id="SM00900">
    <property type="entry name" value="FMN_bind"/>
    <property type="match status" value="1"/>
</dbReference>
<proteinExistence type="predicted"/>
<dbReference type="InterPro" id="IPR007329">
    <property type="entry name" value="FMN-bd"/>
</dbReference>
<feature type="domain" description="FMN-binding" evidence="3">
    <location>
        <begin position="128"/>
        <end position="207"/>
    </location>
</feature>
<feature type="compositionally biased region" description="Low complexity" evidence="1">
    <location>
        <begin position="69"/>
        <end position="116"/>
    </location>
</feature>
<evidence type="ECO:0000259" key="3">
    <source>
        <dbReference type="SMART" id="SM00900"/>
    </source>
</evidence>
<gene>
    <name evidence="4" type="ORF">GA0070564_1102</name>
</gene>
<dbReference type="OrthoDB" id="8099475at2"/>
<evidence type="ECO:0000313" key="4">
    <source>
        <dbReference type="EMBL" id="SCF43957.1"/>
    </source>
</evidence>
<feature type="signal peptide" evidence="2">
    <location>
        <begin position="1"/>
        <end position="19"/>
    </location>
</feature>
<feature type="compositionally biased region" description="Low complexity" evidence="1">
    <location>
        <begin position="46"/>
        <end position="55"/>
    </location>
</feature>
<keyword evidence="2" id="KW-0732">Signal</keyword>
<dbReference type="GO" id="GO:0010181">
    <property type="term" value="F:FMN binding"/>
    <property type="evidence" value="ECO:0007669"/>
    <property type="project" value="InterPro"/>
</dbReference>
<feature type="compositionally biased region" description="Pro residues" evidence="1">
    <location>
        <begin position="56"/>
        <end position="68"/>
    </location>
</feature>
<dbReference type="Gene3D" id="3.90.1010.20">
    <property type="match status" value="1"/>
</dbReference>
<dbReference type="Proteomes" id="UP000199504">
    <property type="component" value="Unassembled WGS sequence"/>
</dbReference>
<reference evidence="5" key="1">
    <citation type="submission" date="2016-06" db="EMBL/GenBank/DDBJ databases">
        <authorList>
            <person name="Varghese N."/>
            <person name="Submissions Spin"/>
        </authorList>
    </citation>
    <scope>NUCLEOTIDE SEQUENCE [LARGE SCALE GENOMIC DNA]</scope>
    <source>
        <strain evidence="5">DSM 44830</strain>
    </source>
</reference>
<evidence type="ECO:0000256" key="1">
    <source>
        <dbReference type="SAM" id="MobiDB-lite"/>
    </source>
</evidence>
<dbReference type="GO" id="GO:0016020">
    <property type="term" value="C:membrane"/>
    <property type="evidence" value="ECO:0007669"/>
    <property type="project" value="InterPro"/>
</dbReference>
<organism evidence="4 5">
    <name type="scientific">Micromonospora mirobrigensis</name>
    <dbReference type="NCBI Taxonomy" id="262898"/>
    <lineage>
        <taxon>Bacteria</taxon>
        <taxon>Bacillati</taxon>
        <taxon>Actinomycetota</taxon>
        <taxon>Actinomycetes</taxon>
        <taxon>Micromonosporales</taxon>
        <taxon>Micromonosporaceae</taxon>
        <taxon>Micromonospora</taxon>
    </lineage>
</organism>
<feature type="chain" id="PRO_5008711148" evidence="2">
    <location>
        <begin position="20"/>
        <end position="208"/>
    </location>
</feature>
<dbReference type="Pfam" id="PF04205">
    <property type="entry name" value="FMN_bind"/>
    <property type="match status" value="1"/>
</dbReference>